<keyword evidence="1" id="KW-0175">Coiled coil</keyword>
<dbReference type="AlphaFoldDB" id="A0A1R2AN58"/>
<feature type="coiled-coil region" evidence="1">
    <location>
        <begin position="58"/>
        <end position="106"/>
    </location>
</feature>
<keyword evidence="3" id="KW-1185">Reference proteome</keyword>
<accession>A0A1R2AN58</accession>
<proteinExistence type="predicted"/>
<name>A0A1R2AN58_9CILI</name>
<evidence type="ECO:0000256" key="1">
    <source>
        <dbReference type="SAM" id="Coils"/>
    </source>
</evidence>
<evidence type="ECO:0000313" key="3">
    <source>
        <dbReference type="Proteomes" id="UP000187209"/>
    </source>
</evidence>
<reference evidence="2 3" key="1">
    <citation type="submission" date="2016-11" db="EMBL/GenBank/DDBJ databases">
        <title>The macronuclear genome of Stentor coeruleus: a giant cell with tiny introns.</title>
        <authorList>
            <person name="Slabodnick M."/>
            <person name="Ruby J.G."/>
            <person name="Reiff S.B."/>
            <person name="Swart E.C."/>
            <person name="Gosai S."/>
            <person name="Prabakaran S."/>
            <person name="Witkowska E."/>
            <person name="Larue G.E."/>
            <person name="Fisher S."/>
            <person name="Freeman R.M."/>
            <person name="Gunawardena J."/>
            <person name="Chu W."/>
            <person name="Stover N.A."/>
            <person name="Gregory B.D."/>
            <person name="Nowacki M."/>
            <person name="Derisi J."/>
            <person name="Roy S.W."/>
            <person name="Marshall W.F."/>
            <person name="Sood P."/>
        </authorList>
    </citation>
    <scope>NUCLEOTIDE SEQUENCE [LARGE SCALE GENOMIC DNA]</scope>
    <source>
        <strain evidence="2">WM001</strain>
    </source>
</reference>
<protein>
    <submittedName>
        <fullName evidence="2">Uncharacterized protein</fullName>
    </submittedName>
</protein>
<sequence length="226" mass="26724">MTNDHIKTQKTPIFDFSETSTSSDAVIKEDEEIGYEEILKRLIESYEEYNQTPFMQIKNNYKKQKKEILKELGRSKSETTRKINEIELENTRLKEQIEKIEEWKAEQDLNPEAKREALCKHVQIILTKESKNTCQAEMAEEIVAEFSNFKAIKTRKALEKVQQQINQFFNIGELQCFFPDIITTLSKKILDEMSKKQKTIFQSQQIHKQYETLRQYETKATMSSFS</sequence>
<gene>
    <name evidence="2" type="ORF">SteCoe_37363</name>
</gene>
<dbReference type="EMBL" id="MPUH01001871">
    <property type="protein sequence ID" value="OMJ65962.1"/>
    <property type="molecule type" value="Genomic_DNA"/>
</dbReference>
<evidence type="ECO:0000313" key="2">
    <source>
        <dbReference type="EMBL" id="OMJ65962.1"/>
    </source>
</evidence>
<organism evidence="2 3">
    <name type="scientific">Stentor coeruleus</name>
    <dbReference type="NCBI Taxonomy" id="5963"/>
    <lineage>
        <taxon>Eukaryota</taxon>
        <taxon>Sar</taxon>
        <taxon>Alveolata</taxon>
        <taxon>Ciliophora</taxon>
        <taxon>Postciliodesmatophora</taxon>
        <taxon>Heterotrichea</taxon>
        <taxon>Heterotrichida</taxon>
        <taxon>Stentoridae</taxon>
        <taxon>Stentor</taxon>
    </lineage>
</organism>
<comment type="caution">
    <text evidence="2">The sequence shown here is derived from an EMBL/GenBank/DDBJ whole genome shotgun (WGS) entry which is preliminary data.</text>
</comment>
<dbReference type="Proteomes" id="UP000187209">
    <property type="component" value="Unassembled WGS sequence"/>
</dbReference>